<evidence type="ECO:0000313" key="2">
    <source>
        <dbReference type="EMBL" id="KAK9822958.1"/>
    </source>
</evidence>
<dbReference type="Proteomes" id="UP001438707">
    <property type="component" value="Unassembled WGS sequence"/>
</dbReference>
<protein>
    <submittedName>
        <fullName evidence="2">Uncharacterized protein</fullName>
    </submittedName>
</protein>
<gene>
    <name evidence="2" type="ORF">WJX74_009022</name>
</gene>
<dbReference type="EMBL" id="JALJOS010000029">
    <property type="protein sequence ID" value="KAK9822958.1"/>
    <property type="molecule type" value="Genomic_DNA"/>
</dbReference>
<sequence length="224" mass="24353">MTLTTSSGQRLSGLCSACSATLSQKLLLRVAGCLCLSLRFNIVRLAEAAPVTTGPLWVGVQMFSDLNMNGDEITWNATAPLYRGESSPIYNLTAPFAPRSLTYYALLDGLNGFDQYFGAILLKLYEQTDAKGSQKFVYFSPGAFSAKQHYFDTVLQPSGAGATFCSLAAAVVAKTWPIHGARGPLDAKHSQQRMHVWKYRSSLHSSQASGPCAPQYSSWSPQHE</sequence>
<keyword evidence="3" id="KW-1185">Reference proteome</keyword>
<comment type="caution">
    <text evidence="2">The sequence shown here is derived from an EMBL/GenBank/DDBJ whole genome shotgun (WGS) entry which is preliminary data.</text>
</comment>
<reference evidence="2 3" key="1">
    <citation type="journal article" date="2024" name="Nat. Commun.">
        <title>Phylogenomics reveals the evolutionary origins of lichenization in chlorophyte algae.</title>
        <authorList>
            <person name="Puginier C."/>
            <person name="Libourel C."/>
            <person name="Otte J."/>
            <person name="Skaloud P."/>
            <person name="Haon M."/>
            <person name="Grisel S."/>
            <person name="Petersen M."/>
            <person name="Berrin J.G."/>
            <person name="Delaux P.M."/>
            <person name="Dal Grande F."/>
            <person name="Keller J."/>
        </authorList>
    </citation>
    <scope>NUCLEOTIDE SEQUENCE [LARGE SCALE GENOMIC DNA]</scope>
    <source>
        <strain evidence="2 3">SAG 2145</strain>
    </source>
</reference>
<proteinExistence type="predicted"/>
<evidence type="ECO:0000256" key="1">
    <source>
        <dbReference type="SAM" id="MobiDB-lite"/>
    </source>
</evidence>
<dbReference type="AlphaFoldDB" id="A0AAW1QP13"/>
<feature type="region of interest" description="Disordered" evidence="1">
    <location>
        <begin position="205"/>
        <end position="224"/>
    </location>
</feature>
<name>A0AAW1QP13_9CHLO</name>
<accession>A0AAW1QP13</accession>
<evidence type="ECO:0000313" key="3">
    <source>
        <dbReference type="Proteomes" id="UP001438707"/>
    </source>
</evidence>
<organism evidence="2 3">
    <name type="scientific">Apatococcus lobatus</name>
    <dbReference type="NCBI Taxonomy" id="904363"/>
    <lineage>
        <taxon>Eukaryota</taxon>
        <taxon>Viridiplantae</taxon>
        <taxon>Chlorophyta</taxon>
        <taxon>core chlorophytes</taxon>
        <taxon>Trebouxiophyceae</taxon>
        <taxon>Chlorellales</taxon>
        <taxon>Chlorellaceae</taxon>
        <taxon>Apatococcus</taxon>
    </lineage>
</organism>